<comment type="caution">
    <text evidence="3">The sequence shown here is derived from an EMBL/GenBank/DDBJ whole genome shotgun (WGS) entry which is preliminary data.</text>
</comment>
<name>A0A328U0R8_9BACL</name>
<evidence type="ECO:0000313" key="4">
    <source>
        <dbReference type="Proteomes" id="UP000249260"/>
    </source>
</evidence>
<dbReference type="RefSeq" id="WP_112884234.1">
    <property type="nucleotide sequence ID" value="NZ_QLUW01000004.1"/>
</dbReference>
<reference evidence="3 4" key="1">
    <citation type="submission" date="2018-06" db="EMBL/GenBank/DDBJ databases">
        <title>Paenibacillus montanisoli sp. nov., isolated from mountain area soil.</title>
        <authorList>
            <person name="Wu M."/>
        </authorList>
    </citation>
    <scope>NUCLEOTIDE SEQUENCE [LARGE SCALE GENOMIC DNA]</scope>
    <source>
        <strain evidence="3 4">RA17</strain>
    </source>
</reference>
<accession>A0A328U0R8</accession>
<dbReference type="InterPro" id="IPR007295">
    <property type="entry name" value="DUF402"/>
</dbReference>
<evidence type="ECO:0000259" key="2">
    <source>
        <dbReference type="Pfam" id="PF04167"/>
    </source>
</evidence>
<gene>
    <name evidence="3" type="ORF">DL346_20440</name>
</gene>
<organism evidence="3 4">
    <name type="scientific">Paenibacillus montanisoli</name>
    <dbReference type="NCBI Taxonomy" id="2081970"/>
    <lineage>
        <taxon>Bacteria</taxon>
        <taxon>Bacillati</taxon>
        <taxon>Bacillota</taxon>
        <taxon>Bacilli</taxon>
        <taxon>Bacillales</taxon>
        <taxon>Paenibacillaceae</taxon>
        <taxon>Paenibacillus</taxon>
    </lineage>
</organism>
<dbReference type="Pfam" id="PF04167">
    <property type="entry name" value="DUF402"/>
    <property type="match status" value="1"/>
</dbReference>
<feature type="domain" description="DUF402" evidence="2">
    <location>
        <begin position="44"/>
        <end position="160"/>
    </location>
</feature>
<dbReference type="AlphaFoldDB" id="A0A328U0R8"/>
<dbReference type="SUPFAM" id="SSF159234">
    <property type="entry name" value="FomD-like"/>
    <property type="match status" value="1"/>
</dbReference>
<dbReference type="InterPro" id="IPR050212">
    <property type="entry name" value="Ntdp-like"/>
</dbReference>
<dbReference type="Proteomes" id="UP000249260">
    <property type="component" value="Unassembled WGS sequence"/>
</dbReference>
<dbReference type="PANTHER" id="PTHR39159">
    <property type="match status" value="1"/>
</dbReference>
<dbReference type="PANTHER" id="PTHR39159:SF1">
    <property type="entry name" value="UPF0374 PROTEIN YGAC"/>
    <property type="match status" value="1"/>
</dbReference>
<dbReference type="OrthoDB" id="1645325at2"/>
<proteinExistence type="predicted"/>
<dbReference type="InterPro" id="IPR035930">
    <property type="entry name" value="FomD-like_sf"/>
</dbReference>
<evidence type="ECO:0000256" key="1">
    <source>
        <dbReference type="ARBA" id="ARBA00022801"/>
    </source>
</evidence>
<evidence type="ECO:0000313" key="3">
    <source>
        <dbReference type="EMBL" id="RAP74445.1"/>
    </source>
</evidence>
<keyword evidence="4" id="KW-1185">Reference proteome</keyword>
<dbReference type="EMBL" id="QLUW01000004">
    <property type="protein sequence ID" value="RAP74445.1"/>
    <property type="molecule type" value="Genomic_DNA"/>
</dbReference>
<sequence length="183" mass="21318">MTTYRPCVIKSFKNNGHLHRMWLENWQVPAELLASEHAAESMHVFINRQTPIQEADGKQWISRVPAVSFFIPGEWFNVVGLLEDHGVRYYCNVASPLFFKNDVLTYIDYDLDVILPRGGKAQVVDQEEYELHKVAYHYSEEVNRKVMEGLHALLKRIEHGQAPFNDALVMAYFEAWYKQMGEV</sequence>
<protein>
    <recommendedName>
        <fullName evidence="2">DUF402 domain-containing protein</fullName>
    </recommendedName>
</protein>
<dbReference type="Gene3D" id="2.40.380.10">
    <property type="entry name" value="FomD-like"/>
    <property type="match status" value="1"/>
</dbReference>
<dbReference type="GO" id="GO:0016787">
    <property type="term" value="F:hydrolase activity"/>
    <property type="evidence" value="ECO:0007669"/>
    <property type="project" value="UniProtKB-KW"/>
</dbReference>
<keyword evidence="1" id="KW-0378">Hydrolase</keyword>